<comment type="subunit">
    <text evidence="3 13">Monomer.</text>
</comment>
<dbReference type="GO" id="GO:0008270">
    <property type="term" value="F:zinc ion binding"/>
    <property type="evidence" value="ECO:0007669"/>
    <property type="project" value="UniProtKB-UniRule"/>
</dbReference>
<dbReference type="EC" id="6.1.1.16" evidence="13"/>
<evidence type="ECO:0000256" key="1">
    <source>
        <dbReference type="ARBA" id="ARBA00004496"/>
    </source>
</evidence>
<protein>
    <recommendedName>
        <fullName evidence="13">Cysteine--tRNA ligase</fullName>
        <ecNumber evidence="13">6.1.1.16</ecNumber>
    </recommendedName>
    <alternativeName>
        <fullName evidence="13">Cysteinyl-tRNA synthetase</fullName>
        <shortName evidence="13">CysRS</shortName>
    </alternativeName>
</protein>
<feature type="compositionally biased region" description="Basic and acidic residues" evidence="14">
    <location>
        <begin position="161"/>
        <end position="180"/>
    </location>
</feature>
<dbReference type="InterPro" id="IPR015273">
    <property type="entry name" value="Cys-tRNA-synt_Ia_DALR"/>
</dbReference>
<keyword evidence="17" id="KW-1185">Reference proteome</keyword>
<evidence type="ECO:0000256" key="5">
    <source>
        <dbReference type="ARBA" id="ARBA00022598"/>
    </source>
</evidence>
<comment type="cofactor">
    <cofactor evidence="13">
        <name>Zn(2+)</name>
        <dbReference type="ChEBI" id="CHEBI:29105"/>
    </cofactor>
    <text evidence="13">Binds 1 zinc ion per subunit.</text>
</comment>
<dbReference type="KEGG" id="scad:DN051_21500"/>
<keyword evidence="9 13" id="KW-0067">ATP-binding</keyword>
<dbReference type="Pfam" id="PF09190">
    <property type="entry name" value="DALR_2"/>
    <property type="match status" value="1"/>
</dbReference>
<proteinExistence type="inferred from homology"/>
<dbReference type="Gene3D" id="3.40.50.620">
    <property type="entry name" value="HUPs"/>
    <property type="match status" value="1"/>
</dbReference>
<dbReference type="NCBIfam" id="TIGR00435">
    <property type="entry name" value="cysS"/>
    <property type="match status" value="1"/>
</dbReference>
<dbReference type="GO" id="GO:0005524">
    <property type="term" value="F:ATP binding"/>
    <property type="evidence" value="ECO:0007669"/>
    <property type="project" value="UniProtKB-UniRule"/>
</dbReference>
<keyword evidence="8 13" id="KW-0862">Zinc</keyword>
<evidence type="ECO:0000256" key="12">
    <source>
        <dbReference type="ARBA" id="ARBA00047398"/>
    </source>
</evidence>
<dbReference type="GO" id="GO:0004817">
    <property type="term" value="F:cysteine-tRNA ligase activity"/>
    <property type="evidence" value="ECO:0007669"/>
    <property type="project" value="UniProtKB-UniRule"/>
</dbReference>
<evidence type="ECO:0000256" key="7">
    <source>
        <dbReference type="ARBA" id="ARBA00022741"/>
    </source>
</evidence>
<dbReference type="PRINTS" id="PR00983">
    <property type="entry name" value="TRNASYNTHCYS"/>
</dbReference>
<dbReference type="RefSeq" id="WP_053759723.1">
    <property type="nucleotide sequence ID" value="NZ_CBDRHE010000030.1"/>
</dbReference>
<dbReference type="AlphaFoldDB" id="A0A2Z4JC06"/>
<comment type="similarity">
    <text evidence="2 13">Belongs to the class-I aminoacyl-tRNA synthetase family.</text>
</comment>
<evidence type="ECO:0000256" key="6">
    <source>
        <dbReference type="ARBA" id="ARBA00022723"/>
    </source>
</evidence>
<dbReference type="Gene3D" id="1.20.120.1910">
    <property type="entry name" value="Cysteine-tRNA ligase, C-terminal anti-codon recognition domain"/>
    <property type="match status" value="1"/>
</dbReference>
<dbReference type="InterPro" id="IPR032678">
    <property type="entry name" value="tRNA-synt_1_cat_dom"/>
</dbReference>
<evidence type="ECO:0000256" key="10">
    <source>
        <dbReference type="ARBA" id="ARBA00022917"/>
    </source>
</evidence>
<feature type="region of interest" description="Disordered" evidence="14">
    <location>
        <begin position="158"/>
        <end position="180"/>
    </location>
</feature>
<feature type="binding site" evidence="13">
    <location>
        <position position="208"/>
    </location>
    <ligand>
        <name>Zn(2+)</name>
        <dbReference type="ChEBI" id="CHEBI:29105"/>
    </ligand>
</feature>
<name>A0A2Z4JC06_9ACTN</name>
<feature type="binding site" evidence="13">
    <location>
        <position position="233"/>
    </location>
    <ligand>
        <name>Zn(2+)</name>
        <dbReference type="ChEBI" id="CHEBI:29105"/>
    </ligand>
</feature>
<evidence type="ECO:0000313" key="16">
    <source>
        <dbReference type="EMBL" id="AWW42576.1"/>
    </source>
</evidence>
<dbReference type="SMART" id="SM00840">
    <property type="entry name" value="DALR_2"/>
    <property type="match status" value="1"/>
</dbReference>
<evidence type="ECO:0000313" key="17">
    <source>
        <dbReference type="Proteomes" id="UP000249616"/>
    </source>
</evidence>
<dbReference type="Pfam" id="PF23493">
    <property type="entry name" value="CysS_C"/>
    <property type="match status" value="1"/>
</dbReference>
<dbReference type="InterPro" id="IPR009080">
    <property type="entry name" value="tRNAsynth_Ia_anticodon-bd"/>
</dbReference>
<feature type="short sequence motif" description="'KMSKS' region" evidence="13">
    <location>
        <begin position="264"/>
        <end position="268"/>
    </location>
</feature>
<comment type="catalytic activity">
    <reaction evidence="12 13">
        <text>tRNA(Cys) + L-cysteine + ATP = L-cysteinyl-tRNA(Cys) + AMP + diphosphate</text>
        <dbReference type="Rhea" id="RHEA:17773"/>
        <dbReference type="Rhea" id="RHEA-COMP:9661"/>
        <dbReference type="Rhea" id="RHEA-COMP:9679"/>
        <dbReference type="ChEBI" id="CHEBI:30616"/>
        <dbReference type="ChEBI" id="CHEBI:33019"/>
        <dbReference type="ChEBI" id="CHEBI:35235"/>
        <dbReference type="ChEBI" id="CHEBI:78442"/>
        <dbReference type="ChEBI" id="CHEBI:78517"/>
        <dbReference type="ChEBI" id="CHEBI:456215"/>
        <dbReference type="EC" id="6.1.1.16"/>
    </reaction>
</comment>
<dbReference type="InterPro" id="IPR024909">
    <property type="entry name" value="Cys-tRNA/MSH_ligase"/>
</dbReference>
<evidence type="ECO:0000259" key="15">
    <source>
        <dbReference type="SMART" id="SM00840"/>
    </source>
</evidence>
<accession>A0A2Z4JC06</accession>
<feature type="domain" description="Cysteinyl-tRNA synthetase class Ia DALR" evidence="15">
    <location>
        <begin position="341"/>
        <end position="402"/>
    </location>
</feature>
<keyword evidence="7 13" id="KW-0547">Nucleotide-binding</keyword>
<dbReference type="PANTHER" id="PTHR10890:SF30">
    <property type="entry name" value="CYSTEINE--TRNA LIGASE"/>
    <property type="match status" value="1"/>
</dbReference>
<dbReference type="HAMAP" id="MF_00041">
    <property type="entry name" value="Cys_tRNA_synth"/>
    <property type="match status" value="1"/>
</dbReference>
<feature type="binding site" evidence="13">
    <location>
        <position position="29"/>
    </location>
    <ligand>
        <name>Zn(2+)</name>
        <dbReference type="ChEBI" id="CHEBI:29105"/>
    </ligand>
</feature>
<dbReference type="CDD" id="cd00672">
    <property type="entry name" value="CysRS_core"/>
    <property type="match status" value="1"/>
</dbReference>
<organism evidence="16 17">
    <name type="scientific">Streptomyces cadmiisoli</name>
    <dbReference type="NCBI Taxonomy" id="2184053"/>
    <lineage>
        <taxon>Bacteria</taxon>
        <taxon>Bacillati</taxon>
        <taxon>Actinomycetota</taxon>
        <taxon>Actinomycetes</taxon>
        <taxon>Kitasatosporales</taxon>
        <taxon>Streptomycetaceae</taxon>
        <taxon>Streptomyces</taxon>
        <taxon>Streptomyces aurantiacus group</taxon>
    </lineage>
</organism>
<reference evidence="16 17" key="1">
    <citation type="journal article" date="2019" name="Int. J. Syst. Evol. Microbiol.">
        <title>Streptomyces cadmiisoli sp. nov., a novel actinomycete isolated from cadmium-contaminated soil.</title>
        <authorList>
            <person name="Li K."/>
            <person name="Tang X."/>
            <person name="Zhao J."/>
            <person name="Guo Y."/>
            <person name="Tang Y."/>
            <person name="Gao J."/>
        </authorList>
    </citation>
    <scope>NUCLEOTIDE SEQUENCE [LARGE SCALE GENOMIC DNA]</scope>
    <source>
        <strain evidence="16 17">ZFG47</strain>
    </source>
</reference>
<feature type="short sequence motif" description="'HIGH' region" evidence="13">
    <location>
        <begin position="31"/>
        <end position="41"/>
    </location>
</feature>
<keyword evidence="11 13" id="KW-0030">Aminoacyl-tRNA synthetase</keyword>
<evidence type="ECO:0000256" key="3">
    <source>
        <dbReference type="ARBA" id="ARBA00011245"/>
    </source>
</evidence>
<feature type="binding site" evidence="13">
    <location>
        <position position="267"/>
    </location>
    <ligand>
        <name>ATP</name>
        <dbReference type="ChEBI" id="CHEBI:30616"/>
    </ligand>
</feature>
<keyword evidence="4 13" id="KW-0963">Cytoplasm</keyword>
<dbReference type="InterPro" id="IPR014729">
    <property type="entry name" value="Rossmann-like_a/b/a_fold"/>
</dbReference>
<evidence type="ECO:0000256" key="8">
    <source>
        <dbReference type="ARBA" id="ARBA00022833"/>
    </source>
</evidence>
<sequence>MTIRLYDTSARQIRDFIPLTPGCVSIYLCGATVQAAPHIGHIRSGLNFDILRRWLDHRGYEVTFIRNVTDIDDKIIRKGAEQNRPWWSIGYENERAFDDGYRALGCLPPTYEPRATGHITEMIEMMRGLIERGHAYEAHGNVYFDVRSLPGYLSLSNQDLDDLRQPSEEGETGKRDPRDFAMWKAAKPGEPSWETPWGRGRPGWHLECSAMAHKYLGREFDIHGGGIDLIFPHHENEIAQAHGFGDAFARYWVHNAWVTMSGEKMSKSLGNSVLVSEMVKQWRPIVLRYYLGTPHYRSMIEYSEEALREAESAFARIEGFVQRVVELAGGPVEPAAEVPPSFAEAMDDDLGVPQALAVVHNAVRQGNSALAADDKETAVARLAEVRAMLGVLGLDPLDEHWAGEGGDRSEDLHGVVDSLVRLVLDQREAARGRKDWATADAIRDQLNQSGLAIEDSPQGPRWSLGRR</sequence>
<evidence type="ECO:0000256" key="13">
    <source>
        <dbReference type="HAMAP-Rule" id="MF_00041"/>
    </source>
</evidence>
<dbReference type="GO" id="GO:0006423">
    <property type="term" value="P:cysteinyl-tRNA aminoacylation"/>
    <property type="evidence" value="ECO:0007669"/>
    <property type="project" value="UniProtKB-UniRule"/>
</dbReference>
<evidence type="ECO:0000256" key="4">
    <source>
        <dbReference type="ARBA" id="ARBA00022490"/>
    </source>
</evidence>
<gene>
    <name evidence="13" type="primary">cysS</name>
    <name evidence="16" type="ORF">DN051_21500</name>
</gene>
<comment type="subcellular location">
    <subcellularLocation>
        <location evidence="1 13">Cytoplasm</location>
    </subcellularLocation>
</comment>
<dbReference type="Proteomes" id="UP000249616">
    <property type="component" value="Chromosome"/>
</dbReference>
<keyword evidence="5 13" id="KW-0436">Ligase</keyword>
<dbReference type="EMBL" id="CP030073">
    <property type="protein sequence ID" value="AWW42576.1"/>
    <property type="molecule type" value="Genomic_DNA"/>
</dbReference>
<dbReference type="InterPro" id="IPR015803">
    <property type="entry name" value="Cys-tRNA-ligase"/>
</dbReference>
<dbReference type="PANTHER" id="PTHR10890">
    <property type="entry name" value="CYSTEINYL-TRNA SYNTHETASE"/>
    <property type="match status" value="1"/>
</dbReference>
<dbReference type="GO" id="GO:0005829">
    <property type="term" value="C:cytosol"/>
    <property type="evidence" value="ECO:0007669"/>
    <property type="project" value="TreeGrafter"/>
</dbReference>
<dbReference type="SUPFAM" id="SSF47323">
    <property type="entry name" value="Anticodon-binding domain of a subclass of class I aminoacyl-tRNA synthetases"/>
    <property type="match status" value="1"/>
</dbReference>
<evidence type="ECO:0000256" key="11">
    <source>
        <dbReference type="ARBA" id="ARBA00023146"/>
    </source>
</evidence>
<evidence type="ECO:0000256" key="14">
    <source>
        <dbReference type="SAM" id="MobiDB-lite"/>
    </source>
</evidence>
<keyword evidence="6 13" id="KW-0479">Metal-binding</keyword>
<dbReference type="FunFam" id="3.40.50.620:FF:000068">
    <property type="entry name" value="Cysteine--tRNA ligase"/>
    <property type="match status" value="1"/>
</dbReference>
<dbReference type="InterPro" id="IPR056411">
    <property type="entry name" value="CysS_C"/>
</dbReference>
<evidence type="ECO:0000256" key="2">
    <source>
        <dbReference type="ARBA" id="ARBA00005594"/>
    </source>
</evidence>
<keyword evidence="10 13" id="KW-0648">Protein biosynthesis</keyword>
<dbReference type="SUPFAM" id="SSF52374">
    <property type="entry name" value="Nucleotidylyl transferase"/>
    <property type="match status" value="1"/>
</dbReference>
<dbReference type="Pfam" id="PF01406">
    <property type="entry name" value="tRNA-synt_1e"/>
    <property type="match status" value="1"/>
</dbReference>
<feature type="binding site" evidence="13">
    <location>
        <position position="237"/>
    </location>
    <ligand>
        <name>Zn(2+)</name>
        <dbReference type="ChEBI" id="CHEBI:29105"/>
    </ligand>
</feature>
<evidence type="ECO:0000256" key="9">
    <source>
        <dbReference type="ARBA" id="ARBA00022840"/>
    </source>
</evidence>